<feature type="non-terminal residue" evidence="1">
    <location>
        <position position="1"/>
    </location>
</feature>
<evidence type="ECO:0000313" key="2">
    <source>
        <dbReference type="Proteomes" id="UP000257109"/>
    </source>
</evidence>
<dbReference type="Proteomes" id="UP000257109">
    <property type="component" value="Unassembled WGS sequence"/>
</dbReference>
<comment type="caution">
    <text evidence="1">The sequence shown here is derived from an EMBL/GenBank/DDBJ whole genome shotgun (WGS) entry which is preliminary data.</text>
</comment>
<feature type="non-terminal residue" evidence="1">
    <location>
        <position position="66"/>
    </location>
</feature>
<evidence type="ECO:0000313" key="1">
    <source>
        <dbReference type="EMBL" id="RDX69587.1"/>
    </source>
</evidence>
<proteinExistence type="predicted"/>
<keyword evidence="2" id="KW-1185">Reference proteome</keyword>
<reference evidence="1" key="1">
    <citation type="submission" date="2018-05" db="EMBL/GenBank/DDBJ databases">
        <title>Draft genome of Mucuna pruriens seed.</title>
        <authorList>
            <person name="Nnadi N.E."/>
            <person name="Vos R."/>
            <person name="Hasami M.H."/>
            <person name="Devisetty U.K."/>
            <person name="Aguiy J.C."/>
        </authorList>
    </citation>
    <scope>NUCLEOTIDE SEQUENCE [LARGE SCALE GENOMIC DNA]</scope>
    <source>
        <strain evidence="1">JCA_2017</strain>
    </source>
</reference>
<dbReference type="EMBL" id="QJKJ01012045">
    <property type="protein sequence ID" value="RDX69587.1"/>
    <property type="molecule type" value="Genomic_DNA"/>
</dbReference>
<accession>A0A371EU70</accession>
<protein>
    <submittedName>
        <fullName evidence="1">Uncharacterized protein</fullName>
    </submittedName>
</protein>
<name>A0A371EU70_MUCPR</name>
<sequence>MEKGWSTDSSRRWPSCSQQRLNRVDLNRDNPAWSRLSADRRCRDGLSLSQTYKAVNRGVGVQVKQK</sequence>
<organism evidence="1 2">
    <name type="scientific">Mucuna pruriens</name>
    <name type="common">Velvet bean</name>
    <name type="synonym">Dolichos pruriens</name>
    <dbReference type="NCBI Taxonomy" id="157652"/>
    <lineage>
        <taxon>Eukaryota</taxon>
        <taxon>Viridiplantae</taxon>
        <taxon>Streptophyta</taxon>
        <taxon>Embryophyta</taxon>
        <taxon>Tracheophyta</taxon>
        <taxon>Spermatophyta</taxon>
        <taxon>Magnoliopsida</taxon>
        <taxon>eudicotyledons</taxon>
        <taxon>Gunneridae</taxon>
        <taxon>Pentapetalae</taxon>
        <taxon>rosids</taxon>
        <taxon>fabids</taxon>
        <taxon>Fabales</taxon>
        <taxon>Fabaceae</taxon>
        <taxon>Papilionoideae</taxon>
        <taxon>50 kb inversion clade</taxon>
        <taxon>NPAAA clade</taxon>
        <taxon>indigoferoid/millettioid clade</taxon>
        <taxon>Phaseoleae</taxon>
        <taxon>Mucuna</taxon>
    </lineage>
</organism>
<dbReference type="AlphaFoldDB" id="A0A371EU70"/>
<gene>
    <name evidence="1" type="ORF">CR513_51276</name>
</gene>